<dbReference type="Proteomes" id="UP000807306">
    <property type="component" value="Unassembled WGS sequence"/>
</dbReference>
<organism evidence="1 2">
    <name type="scientific">Crepidotus variabilis</name>
    <dbReference type="NCBI Taxonomy" id="179855"/>
    <lineage>
        <taxon>Eukaryota</taxon>
        <taxon>Fungi</taxon>
        <taxon>Dikarya</taxon>
        <taxon>Basidiomycota</taxon>
        <taxon>Agaricomycotina</taxon>
        <taxon>Agaricomycetes</taxon>
        <taxon>Agaricomycetidae</taxon>
        <taxon>Agaricales</taxon>
        <taxon>Agaricineae</taxon>
        <taxon>Crepidotaceae</taxon>
        <taxon>Crepidotus</taxon>
    </lineage>
</organism>
<evidence type="ECO:0008006" key="3">
    <source>
        <dbReference type="Google" id="ProtNLM"/>
    </source>
</evidence>
<proteinExistence type="predicted"/>
<dbReference type="Gene3D" id="3.30.710.10">
    <property type="entry name" value="Potassium Channel Kv1.1, Chain A"/>
    <property type="match status" value="1"/>
</dbReference>
<evidence type="ECO:0000313" key="1">
    <source>
        <dbReference type="EMBL" id="KAF9522796.1"/>
    </source>
</evidence>
<reference evidence="1" key="1">
    <citation type="submission" date="2020-11" db="EMBL/GenBank/DDBJ databases">
        <authorList>
            <consortium name="DOE Joint Genome Institute"/>
            <person name="Ahrendt S."/>
            <person name="Riley R."/>
            <person name="Andreopoulos W."/>
            <person name="Labutti K."/>
            <person name="Pangilinan J."/>
            <person name="Ruiz-Duenas F.J."/>
            <person name="Barrasa J.M."/>
            <person name="Sanchez-Garcia M."/>
            <person name="Camarero S."/>
            <person name="Miyauchi S."/>
            <person name="Serrano A."/>
            <person name="Linde D."/>
            <person name="Babiker R."/>
            <person name="Drula E."/>
            <person name="Ayuso-Fernandez I."/>
            <person name="Pacheco R."/>
            <person name="Padilla G."/>
            <person name="Ferreira P."/>
            <person name="Barriuso J."/>
            <person name="Kellner H."/>
            <person name="Castanera R."/>
            <person name="Alfaro M."/>
            <person name="Ramirez L."/>
            <person name="Pisabarro A.G."/>
            <person name="Kuo A."/>
            <person name="Tritt A."/>
            <person name="Lipzen A."/>
            <person name="He G."/>
            <person name="Yan M."/>
            <person name="Ng V."/>
            <person name="Cullen D."/>
            <person name="Martin F."/>
            <person name="Rosso M.-N."/>
            <person name="Henrissat B."/>
            <person name="Hibbett D."/>
            <person name="Martinez A.T."/>
            <person name="Grigoriev I.V."/>
        </authorList>
    </citation>
    <scope>NUCLEOTIDE SEQUENCE</scope>
    <source>
        <strain evidence="1">CBS 506.95</strain>
    </source>
</reference>
<comment type="caution">
    <text evidence="1">The sequence shown here is derived from an EMBL/GenBank/DDBJ whole genome shotgun (WGS) entry which is preliminary data.</text>
</comment>
<gene>
    <name evidence="1" type="ORF">CPB83DRAFT_863984</name>
</gene>
<protein>
    <recommendedName>
        <fullName evidence="3">BTB domain-containing protein</fullName>
    </recommendedName>
</protein>
<dbReference type="EMBL" id="MU157934">
    <property type="protein sequence ID" value="KAF9522796.1"/>
    <property type="molecule type" value="Genomic_DNA"/>
</dbReference>
<dbReference type="InterPro" id="IPR011333">
    <property type="entry name" value="SKP1/BTB/POZ_sf"/>
</dbReference>
<dbReference type="SUPFAM" id="SSF54695">
    <property type="entry name" value="POZ domain"/>
    <property type="match status" value="1"/>
</dbReference>
<name>A0A9P6JIZ7_9AGAR</name>
<sequence>MDLNSAPVILPTDGAAIRERHEIYYFELVLFEVETTLFNIPKNAFLRSNPKFFDQFTAAGASPPSDEHEPMIELKGVTVQAFEGLLRLLYPVDGTNLTYEAWLGALELATRWDFPDIRAKAIKAMTTMHEASSRTTIEIVALAKKYRVKPWLRDSYIKLVQQKDLKLEDLLQILDCETTMRLFTAQSYILRVAPPSLPQGFCGNCNSGYGYSSCSYGCYQRGNQCDNCINGRGHQNCTNLCQNRPKTTGLDDAGKVAVEVDRIFCEEFASMREA</sequence>
<dbReference type="AlphaFoldDB" id="A0A9P6JIZ7"/>
<accession>A0A9P6JIZ7</accession>
<keyword evidence="2" id="KW-1185">Reference proteome</keyword>
<dbReference type="OrthoDB" id="2593747at2759"/>
<evidence type="ECO:0000313" key="2">
    <source>
        <dbReference type="Proteomes" id="UP000807306"/>
    </source>
</evidence>